<dbReference type="SUPFAM" id="SSF56784">
    <property type="entry name" value="HAD-like"/>
    <property type="match status" value="1"/>
</dbReference>
<feature type="compositionally biased region" description="Basic and acidic residues" evidence="1">
    <location>
        <begin position="1"/>
        <end position="11"/>
    </location>
</feature>
<dbReference type="OrthoDB" id="426235at2759"/>
<accession>A0A0L0SL32</accession>
<dbReference type="STRING" id="578462.A0A0L0SL32"/>
<dbReference type="Gene3D" id="1.10.260.80">
    <property type="match status" value="1"/>
</dbReference>
<reference evidence="2 3" key="1">
    <citation type="submission" date="2009-11" db="EMBL/GenBank/DDBJ databases">
        <title>Annotation of Allomyces macrogynus ATCC 38327.</title>
        <authorList>
            <consortium name="The Broad Institute Genome Sequencing Platform"/>
            <person name="Russ C."/>
            <person name="Cuomo C."/>
            <person name="Burger G."/>
            <person name="Gray M.W."/>
            <person name="Holland P.W.H."/>
            <person name="King N."/>
            <person name="Lang F.B.F."/>
            <person name="Roger A.J."/>
            <person name="Ruiz-Trillo I."/>
            <person name="Young S.K."/>
            <person name="Zeng Q."/>
            <person name="Gargeya S."/>
            <person name="Fitzgerald M."/>
            <person name="Haas B."/>
            <person name="Abouelleil A."/>
            <person name="Alvarado L."/>
            <person name="Arachchi H.M."/>
            <person name="Berlin A."/>
            <person name="Chapman S.B."/>
            <person name="Gearin G."/>
            <person name="Goldberg J."/>
            <person name="Griggs A."/>
            <person name="Gujja S."/>
            <person name="Hansen M."/>
            <person name="Heiman D."/>
            <person name="Howarth C."/>
            <person name="Larimer J."/>
            <person name="Lui A."/>
            <person name="MacDonald P.J.P."/>
            <person name="McCowen C."/>
            <person name="Montmayeur A."/>
            <person name="Murphy C."/>
            <person name="Neiman D."/>
            <person name="Pearson M."/>
            <person name="Priest M."/>
            <person name="Roberts A."/>
            <person name="Saif S."/>
            <person name="Shea T."/>
            <person name="Sisk P."/>
            <person name="Stolte C."/>
            <person name="Sykes S."/>
            <person name="Wortman J."/>
            <person name="Nusbaum C."/>
            <person name="Birren B."/>
        </authorList>
    </citation>
    <scope>NUCLEOTIDE SEQUENCE [LARGE SCALE GENOMIC DNA]</scope>
    <source>
        <strain evidence="2 3">ATCC 38327</strain>
    </source>
</reference>
<reference evidence="3" key="2">
    <citation type="submission" date="2009-11" db="EMBL/GenBank/DDBJ databases">
        <title>The Genome Sequence of Allomyces macrogynus strain ATCC 38327.</title>
        <authorList>
            <consortium name="The Broad Institute Genome Sequencing Platform"/>
            <person name="Russ C."/>
            <person name="Cuomo C."/>
            <person name="Shea T."/>
            <person name="Young S.K."/>
            <person name="Zeng Q."/>
            <person name="Koehrsen M."/>
            <person name="Haas B."/>
            <person name="Borodovsky M."/>
            <person name="Guigo R."/>
            <person name="Alvarado L."/>
            <person name="Berlin A."/>
            <person name="Borenstein D."/>
            <person name="Chen Z."/>
            <person name="Engels R."/>
            <person name="Freedman E."/>
            <person name="Gellesch M."/>
            <person name="Goldberg J."/>
            <person name="Griggs A."/>
            <person name="Gujja S."/>
            <person name="Heiman D."/>
            <person name="Hepburn T."/>
            <person name="Howarth C."/>
            <person name="Jen D."/>
            <person name="Larson L."/>
            <person name="Lewis B."/>
            <person name="Mehta T."/>
            <person name="Park D."/>
            <person name="Pearson M."/>
            <person name="Roberts A."/>
            <person name="Saif S."/>
            <person name="Shenoy N."/>
            <person name="Sisk P."/>
            <person name="Stolte C."/>
            <person name="Sykes S."/>
            <person name="Walk T."/>
            <person name="White J."/>
            <person name="Yandava C."/>
            <person name="Burger G."/>
            <person name="Gray M.W."/>
            <person name="Holland P.W.H."/>
            <person name="King N."/>
            <person name="Lang F.B.F."/>
            <person name="Roger A.J."/>
            <person name="Ruiz-Trillo I."/>
            <person name="Lander E."/>
            <person name="Nusbaum C."/>
        </authorList>
    </citation>
    <scope>NUCLEOTIDE SEQUENCE [LARGE SCALE GENOMIC DNA]</scope>
    <source>
        <strain evidence="3">ATCC 38327</strain>
    </source>
</reference>
<dbReference type="PANTHER" id="PTHR43885">
    <property type="entry name" value="HALOACID DEHALOGENASE-LIKE HYDROLASE"/>
    <property type="match status" value="1"/>
</dbReference>
<evidence type="ECO:0000313" key="2">
    <source>
        <dbReference type="EMBL" id="KNE63143.1"/>
    </source>
</evidence>
<keyword evidence="3" id="KW-1185">Reference proteome</keyword>
<dbReference type="Pfam" id="PF00702">
    <property type="entry name" value="Hydrolase"/>
    <property type="match status" value="1"/>
</dbReference>
<dbReference type="Proteomes" id="UP000054350">
    <property type="component" value="Unassembled WGS sequence"/>
</dbReference>
<dbReference type="SFLD" id="SFLDS00003">
    <property type="entry name" value="Haloacid_Dehalogenase"/>
    <property type="match status" value="1"/>
</dbReference>
<organism evidence="2 3">
    <name type="scientific">Allomyces macrogynus (strain ATCC 38327)</name>
    <name type="common">Allomyces javanicus var. macrogynus</name>
    <dbReference type="NCBI Taxonomy" id="578462"/>
    <lineage>
        <taxon>Eukaryota</taxon>
        <taxon>Fungi</taxon>
        <taxon>Fungi incertae sedis</taxon>
        <taxon>Blastocladiomycota</taxon>
        <taxon>Blastocladiomycetes</taxon>
        <taxon>Blastocladiales</taxon>
        <taxon>Blastocladiaceae</taxon>
        <taxon>Allomyces</taxon>
    </lineage>
</organism>
<feature type="region of interest" description="Disordered" evidence="1">
    <location>
        <begin position="1"/>
        <end position="25"/>
    </location>
</feature>
<dbReference type="OMA" id="HHAREYR"/>
<dbReference type="NCBIfam" id="TIGR01549">
    <property type="entry name" value="HAD-SF-IA-v1"/>
    <property type="match status" value="1"/>
</dbReference>
<dbReference type="CDD" id="cd01427">
    <property type="entry name" value="HAD_like"/>
    <property type="match status" value="1"/>
</dbReference>
<sequence length="273" mass="29509">MDHAKMDHAPADPKPAAAAVSASTSTTMPVPTVAAAAARAGVGAARSLSTSALPQGMLRIAHTPGAGRIAGRTVRGIVFDMDGTLTVPVLDFALMRSRLSLRAGEDILAHVHALPESSPVRIRAETIIREMEHEAMLAMEMAPGYHALMQFLETAKVPKAILTRNNMDPVDHLLQHHAREYRFEPVVTRDTVRPTKPFPDPLEYIARLWNIPAAEILMVGDGTDDVKCAQAAGAMACYVHTIDNGAQHALVDPDTRIEHLDELRAFLTLIGDE</sequence>
<feature type="compositionally biased region" description="Low complexity" evidence="1">
    <location>
        <begin position="14"/>
        <end position="25"/>
    </location>
</feature>
<protein>
    <submittedName>
        <fullName evidence="2">HAD hydrolase, family IA</fullName>
    </submittedName>
</protein>
<dbReference type="InterPro" id="IPR006439">
    <property type="entry name" value="HAD-SF_hydro_IA"/>
</dbReference>
<dbReference type="VEuPathDB" id="FungiDB:AMAG_08305"/>
<keyword evidence="2" id="KW-0378">Hydrolase</keyword>
<dbReference type="PRINTS" id="PR00413">
    <property type="entry name" value="HADHALOGNASE"/>
</dbReference>
<evidence type="ECO:0000256" key="1">
    <source>
        <dbReference type="SAM" id="MobiDB-lite"/>
    </source>
</evidence>
<dbReference type="InterPro" id="IPR036412">
    <property type="entry name" value="HAD-like_sf"/>
</dbReference>
<proteinExistence type="predicted"/>
<dbReference type="eggNOG" id="ENOG502QR7R">
    <property type="taxonomic scope" value="Eukaryota"/>
</dbReference>
<name>A0A0L0SL32_ALLM3</name>
<dbReference type="AlphaFoldDB" id="A0A0L0SL32"/>
<gene>
    <name evidence="2" type="ORF">AMAG_08305</name>
</gene>
<evidence type="ECO:0000313" key="3">
    <source>
        <dbReference type="Proteomes" id="UP000054350"/>
    </source>
</evidence>
<dbReference type="GO" id="GO:0016791">
    <property type="term" value="F:phosphatase activity"/>
    <property type="evidence" value="ECO:0007669"/>
    <property type="project" value="UniProtKB-ARBA"/>
</dbReference>
<dbReference type="PANTHER" id="PTHR43885:SF1">
    <property type="entry name" value="SUPERFAMILY HYDROLASE, PUTATIVE (AFU_ORTHOLOGUE AFUA_4G13290)-RELATED"/>
    <property type="match status" value="1"/>
</dbReference>
<dbReference type="SFLD" id="SFLDG01129">
    <property type="entry name" value="C1.5:_HAD__Beta-PGM__Phosphata"/>
    <property type="match status" value="1"/>
</dbReference>
<dbReference type="Gene3D" id="3.40.50.1000">
    <property type="entry name" value="HAD superfamily/HAD-like"/>
    <property type="match status" value="1"/>
</dbReference>
<dbReference type="InterPro" id="IPR023214">
    <property type="entry name" value="HAD_sf"/>
</dbReference>
<dbReference type="EMBL" id="GG745341">
    <property type="protein sequence ID" value="KNE63143.1"/>
    <property type="molecule type" value="Genomic_DNA"/>
</dbReference>